<keyword evidence="2" id="KW-1185">Reference proteome</keyword>
<gene>
    <name evidence="1" type="ORF">NFX39_02200</name>
</gene>
<reference evidence="1 2" key="1">
    <citation type="submission" date="2022-06" db="EMBL/GenBank/DDBJ databases">
        <title>Fructobacillus taiwanensis sp. nov., isolated from the honeybee.</title>
        <authorList>
            <person name="Chen Y.-S."/>
            <person name="Wang L.-T."/>
            <person name="Lee Y.-S."/>
            <person name="Chang Y.-C."/>
            <person name="Wu H.-C."/>
            <person name="Liao C.-Y."/>
            <person name="Chen W.-H."/>
            <person name="Deng J.-N."/>
            <person name="Wang Y.-H."/>
        </authorList>
    </citation>
    <scope>NUCLEOTIDE SEQUENCE [LARGE SCALE GENOMIC DNA]</scope>
    <source>
        <strain evidence="1 2">W13</strain>
    </source>
</reference>
<protein>
    <submittedName>
        <fullName evidence="1">Uncharacterized protein</fullName>
    </submittedName>
</protein>
<evidence type="ECO:0000313" key="2">
    <source>
        <dbReference type="Proteomes" id="UP001523234"/>
    </source>
</evidence>
<dbReference type="RefSeq" id="WP_252442622.1">
    <property type="nucleotide sequence ID" value="NZ_JAMWYK010000002.1"/>
</dbReference>
<comment type="caution">
    <text evidence="1">The sequence shown here is derived from an EMBL/GenBank/DDBJ whole genome shotgun (WGS) entry which is preliminary data.</text>
</comment>
<name>A0ABT0ZPJ9_9LACO</name>
<dbReference type="EMBL" id="JAMWYK010000002">
    <property type="protein sequence ID" value="MCO0831907.1"/>
    <property type="molecule type" value="Genomic_DNA"/>
</dbReference>
<accession>A0ABT0ZPJ9</accession>
<sequence>MKHIFKGMSNESIDVINNNFDELDDPNRDQTVNDLTVKGELIVNPGQKVYESDANEGTFQIKLRRVGNLVTLNFYGDIGNISTVGGATMNYGKPMIKPGFRPLSIVFSSVSTTDIGMLFIADNGNVGVSKSFNTGYVSSFVTYITQDDFPE</sequence>
<dbReference type="Proteomes" id="UP001523234">
    <property type="component" value="Unassembled WGS sequence"/>
</dbReference>
<organism evidence="1 2">
    <name type="scientific">Fructobacillus apis</name>
    <dbReference type="NCBI Taxonomy" id="2935017"/>
    <lineage>
        <taxon>Bacteria</taxon>
        <taxon>Bacillati</taxon>
        <taxon>Bacillota</taxon>
        <taxon>Bacilli</taxon>
        <taxon>Lactobacillales</taxon>
        <taxon>Lactobacillaceae</taxon>
        <taxon>Fructobacillus</taxon>
    </lineage>
</organism>
<evidence type="ECO:0000313" key="1">
    <source>
        <dbReference type="EMBL" id="MCO0831907.1"/>
    </source>
</evidence>
<proteinExistence type="predicted"/>